<dbReference type="PATRIC" id="fig|698760.3.peg.1129"/>
<dbReference type="Gene3D" id="2.50.20.20">
    <property type="match status" value="1"/>
</dbReference>
<dbReference type="AlphaFoldDB" id="L7FHP1"/>
<evidence type="ECO:0000313" key="2">
    <source>
        <dbReference type="Proteomes" id="UP000010931"/>
    </source>
</evidence>
<protein>
    <recommendedName>
        <fullName evidence="3">Lipoprotein</fullName>
    </recommendedName>
</protein>
<gene>
    <name evidence="1" type="ORF">STRTUCAR8_04406</name>
</gene>
<evidence type="ECO:0008006" key="3">
    <source>
        <dbReference type="Google" id="ProtNLM"/>
    </source>
</evidence>
<dbReference type="EMBL" id="AEJB01000101">
    <property type="protein sequence ID" value="ELP70220.1"/>
    <property type="molecule type" value="Genomic_DNA"/>
</dbReference>
<organism evidence="1 2">
    <name type="scientific">Streptomyces turgidiscabies (strain Car8)</name>
    <dbReference type="NCBI Taxonomy" id="698760"/>
    <lineage>
        <taxon>Bacteria</taxon>
        <taxon>Bacillati</taxon>
        <taxon>Actinomycetota</taxon>
        <taxon>Actinomycetes</taxon>
        <taxon>Kitasatosporales</taxon>
        <taxon>Streptomycetaceae</taxon>
        <taxon>Streptomyces</taxon>
    </lineage>
</organism>
<keyword evidence="2" id="KW-1185">Reference proteome</keyword>
<comment type="caution">
    <text evidence="1">The sequence shown here is derived from an EMBL/GenBank/DDBJ whole genome shotgun (WGS) entry which is preliminary data.</text>
</comment>
<name>L7FHP1_STRT8</name>
<accession>L7FHP1</accession>
<proteinExistence type="predicted"/>
<reference evidence="1 2" key="1">
    <citation type="journal article" date="2011" name="Plasmid">
        <title>Streptomyces turgidiscabies Car8 contains a modular pathogenicity island that shares virulence genes with other actinobacterial plant pathogens.</title>
        <authorList>
            <person name="Huguet-Tapia J.C."/>
            <person name="Badger J.H."/>
            <person name="Loria R."/>
            <person name="Pettis G.S."/>
        </authorList>
    </citation>
    <scope>NUCLEOTIDE SEQUENCE [LARGE SCALE GENOMIC DNA]</scope>
    <source>
        <strain evidence="1 2">Car8</strain>
    </source>
</reference>
<dbReference type="Proteomes" id="UP000010931">
    <property type="component" value="Unassembled WGS sequence"/>
</dbReference>
<evidence type="ECO:0000313" key="1">
    <source>
        <dbReference type="EMBL" id="ELP70220.1"/>
    </source>
</evidence>
<sequence length="226" mass="24176">MTAGLACLLIGATTTGCSGSDTTDGLTAQQMLDDANDTMSGLRSVTVEGVTKARKKGGDISSRVTTDLDSRCRSKVTWEAKGAVLEQIRLGETDYVRPNREYIEGWSGKGMDGAQDTWIKTAVSDAEPGDGLSDCSRDFTSFGTAKKGEPTEVDETPAIRLVVTDEEDKGGAFTFYVATEGKPYILKVVYEGTDYSTTTSYSAFDEPVDVQAPSETTVIDSALIDR</sequence>